<proteinExistence type="predicted"/>
<dbReference type="InterPro" id="IPR036397">
    <property type="entry name" value="RNaseH_sf"/>
</dbReference>
<evidence type="ECO:0000313" key="6">
    <source>
        <dbReference type="Proteomes" id="UP000008549"/>
    </source>
</evidence>
<dbReference type="PANTHER" id="PTHR23022">
    <property type="entry name" value="TRANSPOSABLE ELEMENT-RELATED"/>
    <property type="match status" value="1"/>
</dbReference>
<feature type="domain" description="Transposable element Tc3 transposase-like DNA-binding HTH" evidence="4">
    <location>
        <begin position="39"/>
        <end position="78"/>
    </location>
</feature>
<accession>B6IJI4</accession>
<evidence type="ECO:0000256" key="1">
    <source>
        <dbReference type="ARBA" id="ARBA00004123"/>
    </source>
</evidence>
<dbReference type="Pfam" id="PF13358">
    <property type="entry name" value="DDE_3"/>
    <property type="match status" value="1"/>
</dbReference>
<dbReference type="Gene3D" id="1.10.10.60">
    <property type="entry name" value="Homeodomain-like"/>
    <property type="match status" value="1"/>
</dbReference>
<protein>
    <submittedName>
        <fullName evidence="5">Protein CBG26279</fullName>
    </submittedName>
</protein>
<dbReference type="EMBL" id="HE600932">
    <property type="protein sequence ID" value="CAS00064.1"/>
    <property type="molecule type" value="Genomic_DNA"/>
</dbReference>
<dbReference type="Gene3D" id="1.10.10.10">
    <property type="entry name" value="Winged helix-like DNA-binding domain superfamily/Winged helix DNA-binding domain"/>
    <property type="match status" value="1"/>
</dbReference>
<dbReference type="InParanoid" id="B6IJI4"/>
<dbReference type="Proteomes" id="UP000008549">
    <property type="component" value="Unassembled WGS sequence"/>
</dbReference>
<dbReference type="eggNOG" id="ENOG502SN3G">
    <property type="taxonomic scope" value="Eukaryota"/>
</dbReference>
<sequence length="303" mass="35016">MSRQLTRSRNVIRKYLADPLHYEKKLKESAGRPRKLTSRQERSILKSVSNSPKSLNDVKNELKLPVHKSTVGRIIKRSGVIVRQKMAKVPKMTDAHKAARLNFVKNNLTTKWENIVFSDEKKWNLDGPDGNRNYWRDLRKDPQLFSRRNFGGGSVMTWGAFCNGKKLELQFITTKENSATYQATLQKAVAPFFRNRRHTHTFQQDNASIHTSTSTRNWFVSKRIKVLEWPACSPDLNPIENIWGILVRRVHRNGRQFKTVQELKDAIQAEWDALTDAELKNLVASMSSRIVEVIQNNGGETKY</sequence>
<dbReference type="AlphaFoldDB" id="B6IJI4"/>
<dbReference type="GO" id="GO:0005634">
    <property type="term" value="C:nucleus"/>
    <property type="evidence" value="ECO:0007669"/>
    <property type="project" value="UniProtKB-SubCell"/>
</dbReference>
<dbReference type="Pfam" id="PF21517">
    <property type="entry name" value="HTH_Tnp_Tc3_2_like"/>
    <property type="match status" value="1"/>
</dbReference>
<dbReference type="Gene3D" id="3.30.420.10">
    <property type="entry name" value="Ribonuclease H-like superfamily/Ribonuclease H"/>
    <property type="match status" value="1"/>
</dbReference>
<dbReference type="PANTHER" id="PTHR23022:SF129">
    <property type="entry name" value="TRANSPOSABLE ELEMENT TC3 TRANSPOSASE"/>
    <property type="match status" value="1"/>
</dbReference>
<evidence type="ECO:0000256" key="2">
    <source>
        <dbReference type="SAM" id="MobiDB-lite"/>
    </source>
</evidence>
<dbReference type="STRING" id="6238.B6IJI4"/>
<dbReference type="OMA" id="LPYWEEF"/>
<dbReference type="InterPro" id="IPR052338">
    <property type="entry name" value="Transposase_5"/>
</dbReference>
<dbReference type="CTD" id="68917760"/>
<dbReference type="InterPro" id="IPR009057">
    <property type="entry name" value="Homeodomain-like_sf"/>
</dbReference>
<evidence type="ECO:0000313" key="5">
    <source>
        <dbReference type="EMBL" id="CAS00064.1"/>
    </source>
</evidence>
<dbReference type="GO" id="GO:0003676">
    <property type="term" value="F:nucleic acid binding"/>
    <property type="evidence" value="ECO:0007669"/>
    <property type="project" value="InterPro"/>
</dbReference>
<evidence type="ECO:0000259" key="3">
    <source>
        <dbReference type="Pfam" id="PF13358"/>
    </source>
</evidence>
<dbReference type="InterPro" id="IPR036388">
    <property type="entry name" value="WH-like_DNA-bd_sf"/>
</dbReference>
<name>B6IJI4_CAEBR</name>
<dbReference type="RefSeq" id="XP_045099624.1">
    <property type="nucleotide sequence ID" value="XM_045235182.1"/>
</dbReference>
<keyword evidence="6" id="KW-1185">Reference proteome</keyword>
<gene>
    <name evidence="5" type="ORF">CBG26279</name>
    <name evidence="5" type="ORF">CBG_26279</name>
</gene>
<reference evidence="5 6" key="2">
    <citation type="journal article" date="2011" name="PLoS Genet.">
        <title>Caenorhabditis briggsae recombinant inbred line genotypes reveal inter-strain incompatibility and the evolution of recombination.</title>
        <authorList>
            <person name="Ross J.A."/>
            <person name="Koboldt D.C."/>
            <person name="Staisch J.E."/>
            <person name="Chamberlin H.M."/>
            <person name="Gupta B.P."/>
            <person name="Miller R.D."/>
            <person name="Baird S.E."/>
            <person name="Haag E.S."/>
        </authorList>
    </citation>
    <scope>NUCLEOTIDE SEQUENCE [LARGE SCALE GENOMIC DNA]</scope>
    <source>
        <strain evidence="5 6">AF16</strain>
    </source>
</reference>
<feature type="region of interest" description="Disordered" evidence="2">
    <location>
        <begin position="27"/>
        <end position="53"/>
    </location>
</feature>
<reference evidence="5 6" key="1">
    <citation type="journal article" date="2003" name="PLoS Biol.">
        <title>The genome sequence of Caenorhabditis briggsae: a platform for comparative genomics.</title>
        <authorList>
            <person name="Stein L.D."/>
            <person name="Bao Z."/>
            <person name="Blasiar D."/>
            <person name="Blumenthal T."/>
            <person name="Brent M.R."/>
            <person name="Chen N."/>
            <person name="Chinwalla A."/>
            <person name="Clarke L."/>
            <person name="Clee C."/>
            <person name="Coghlan A."/>
            <person name="Coulson A."/>
            <person name="D'Eustachio P."/>
            <person name="Fitch D.H."/>
            <person name="Fulton L.A."/>
            <person name="Fulton R.E."/>
            <person name="Griffiths-Jones S."/>
            <person name="Harris T.W."/>
            <person name="Hillier L.W."/>
            <person name="Kamath R."/>
            <person name="Kuwabara P.E."/>
            <person name="Mardis E.R."/>
            <person name="Marra M.A."/>
            <person name="Miner T.L."/>
            <person name="Minx P."/>
            <person name="Mullikin J.C."/>
            <person name="Plumb R.W."/>
            <person name="Rogers J."/>
            <person name="Schein J.E."/>
            <person name="Sohrmann M."/>
            <person name="Spieth J."/>
            <person name="Stajich J.E."/>
            <person name="Wei C."/>
            <person name="Willey D."/>
            <person name="Wilson R.K."/>
            <person name="Durbin R."/>
            <person name="Waterston R.H."/>
        </authorList>
    </citation>
    <scope>NUCLEOTIDE SEQUENCE [LARGE SCALE GENOMIC DNA]</scope>
    <source>
        <strain evidence="5 6">AF16</strain>
    </source>
</reference>
<dbReference type="InterPro" id="IPR038717">
    <property type="entry name" value="Tc1-like_DDE_dom"/>
</dbReference>
<dbReference type="HOGENOM" id="CLU_033666_0_2_1"/>
<evidence type="ECO:0000259" key="4">
    <source>
        <dbReference type="Pfam" id="PF21517"/>
    </source>
</evidence>
<dbReference type="SUPFAM" id="SSF46689">
    <property type="entry name" value="Homeodomain-like"/>
    <property type="match status" value="2"/>
</dbReference>
<dbReference type="GeneID" id="68917760"/>
<feature type="domain" description="Tc1-like transposase DDE" evidence="3">
    <location>
        <begin position="115"/>
        <end position="264"/>
    </location>
</feature>
<organism evidence="5 6">
    <name type="scientific">Caenorhabditis briggsae</name>
    <dbReference type="NCBI Taxonomy" id="6238"/>
    <lineage>
        <taxon>Eukaryota</taxon>
        <taxon>Metazoa</taxon>
        <taxon>Ecdysozoa</taxon>
        <taxon>Nematoda</taxon>
        <taxon>Chromadorea</taxon>
        <taxon>Rhabditida</taxon>
        <taxon>Rhabditina</taxon>
        <taxon>Rhabditomorpha</taxon>
        <taxon>Rhabditoidea</taxon>
        <taxon>Rhabditidae</taxon>
        <taxon>Peloderinae</taxon>
        <taxon>Caenorhabditis</taxon>
    </lineage>
</organism>
<dbReference type="InterPro" id="IPR048703">
    <property type="entry name" value="Tnp_Tc3-like_HTH"/>
</dbReference>
<comment type="subcellular location">
    <subcellularLocation>
        <location evidence="1">Nucleus</location>
    </subcellularLocation>
</comment>
<dbReference type="KEGG" id="cbr:CBG_26279"/>